<name>A0ACC2VIR5_9TREE</name>
<dbReference type="Proteomes" id="UP001227268">
    <property type="component" value="Unassembled WGS sequence"/>
</dbReference>
<reference evidence="1" key="1">
    <citation type="submission" date="2023-04" db="EMBL/GenBank/DDBJ databases">
        <title>Draft Genome sequencing of Naganishia species isolated from polar environments using Oxford Nanopore Technology.</title>
        <authorList>
            <person name="Leo P."/>
            <person name="Venkateswaran K."/>
        </authorList>
    </citation>
    <scope>NUCLEOTIDE SEQUENCE</scope>
    <source>
        <strain evidence="1">MNA-CCFEE 5423</strain>
    </source>
</reference>
<evidence type="ECO:0000313" key="2">
    <source>
        <dbReference type="Proteomes" id="UP001227268"/>
    </source>
</evidence>
<evidence type="ECO:0000313" key="1">
    <source>
        <dbReference type="EMBL" id="KAJ9099294.1"/>
    </source>
</evidence>
<sequence length="173" mass="18537">MPHPLIGKPAPPLTLPSTPDGTPYTLPIGQKPIAIFFFPKAFTTGCTKEACAFRDAKKDNIVFQGTGSDELEVVGISRDAVEKQTRFADQHKLGYRILSDADGSARKSYSVSKAAFGLIDGRETFFIGKDGIVKDVCDKMVDWNSHTAMVEKQLKLTATPTATSTAAAPAAST</sequence>
<dbReference type="EMBL" id="JASBWT010000013">
    <property type="protein sequence ID" value="KAJ9099294.1"/>
    <property type="molecule type" value="Genomic_DNA"/>
</dbReference>
<keyword evidence="2" id="KW-1185">Reference proteome</keyword>
<gene>
    <name evidence="1" type="ORF">QFC21_004175</name>
</gene>
<organism evidence="1 2">
    <name type="scientific">Naganishia friedmannii</name>
    <dbReference type="NCBI Taxonomy" id="89922"/>
    <lineage>
        <taxon>Eukaryota</taxon>
        <taxon>Fungi</taxon>
        <taxon>Dikarya</taxon>
        <taxon>Basidiomycota</taxon>
        <taxon>Agaricomycotina</taxon>
        <taxon>Tremellomycetes</taxon>
        <taxon>Filobasidiales</taxon>
        <taxon>Filobasidiaceae</taxon>
        <taxon>Naganishia</taxon>
    </lineage>
</organism>
<protein>
    <submittedName>
        <fullName evidence="1">Uncharacterized protein</fullName>
    </submittedName>
</protein>
<accession>A0ACC2VIR5</accession>
<comment type="caution">
    <text evidence="1">The sequence shown here is derived from an EMBL/GenBank/DDBJ whole genome shotgun (WGS) entry which is preliminary data.</text>
</comment>
<proteinExistence type="predicted"/>